<protein>
    <submittedName>
        <fullName evidence="1">Thioesterase family protein</fullName>
    </submittedName>
</protein>
<proteinExistence type="predicted"/>
<keyword evidence="2" id="KW-1185">Reference proteome</keyword>
<dbReference type="InterPro" id="IPR029069">
    <property type="entry name" value="HotDog_dom_sf"/>
</dbReference>
<reference evidence="2" key="1">
    <citation type="journal article" date="2019" name="Int. J. Syst. Evol. Microbiol.">
        <title>The Global Catalogue of Microorganisms (GCM) 10K type strain sequencing project: providing services to taxonomists for standard genome sequencing and annotation.</title>
        <authorList>
            <consortium name="The Broad Institute Genomics Platform"/>
            <consortium name="The Broad Institute Genome Sequencing Center for Infectious Disease"/>
            <person name="Wu L."/>
            <person name="Ma J."/>
        </authorList>
    </citation>
    <scope>NUCLEOTIDE SEQUENCE [LARGE SCALE GENOMIC DNA]</scope>
    <source>
        <strain evidence="2">DFY28</strain>
    </source>
</reference>
<gene>
    <name evidence="1" type="ORF">ACFSC0_09260</name>
</gene>
<name>A0ABW4N1G8_9CAUL</name>
<dbReference type="Pfam" id="PF13279">
    <property type="entry name" value="4HBT_2"/>
    <property type="match status" value="2"/>
</dbReference>
<dbReference type="CDD" id="cd00586">
    <property type="entry name" value="4HBT"/>
    <property type="match status" value="1"/>
</dbReference>
<dbReference type="Proteomes" id="UP001597237">
    <property type="component" value="Unassembled WGS sequence"/>
</dbReference>
<accession>A0ABW4N1G8</accession>
<comment type="caution">
    <text evidence="1">The sequence shown here is derived from an EMBL/GenBank/DDBJ whole genome shotgun (WGS) entry which is preliminary data.</text>
</comment>
<evidence type="ECO:0000313" key="2">
    <source>
        <dbReference type="Proteomes" id="UP001597237"/>
    </source>
</evidence>
<organism evidence="1 2">
    <name type="scientific">Phenylobacterium terrae</name>
    <dbReference type="NCBI Taxonomy" id="2665495"/>
    <lineage>
        <taxon>Bacteria</taxon>
        <taxon>Pseudomonadati</taxon>
        <taxon>Pseudomonadota</taxon>
        <taxon>Alphaproteobacteria</taxon>
        <taxon>Caulobacterales</taxon>
        <taxon>Caulobacteraceae</taxon>
        <taxon>Phenylobacterium</taxon>
    </lineage>
</organism>
<dbReference type="SUPFAM" id="SSF54637">
    <property type="entry name" value="Thioesterase/thiol ester dehydrase-isomerase"/>
    <property type="match status" value="2"/>
</dbReference>
<evidence type="ECO:0000313" key="1">
    <source>
        <dbReference type="EMBL" id="MFD1783578.1"/>
    </source>
</evidence>
<dbReference type="RefSeq" id="WP_377283228.1">
    <property type="nucleotide sequence ID" value="NZ_JBHRSI010000008.1"/>
</dbReference>
<dbReference type="EMBL" id="JBHUEY010000001">
    <property type="protein sequence ID" value="MFD1783578.1"/>
    <property type="molecule type" value="Genomic_DNA"/>
</dbReference>
<sequence length="308" mass="34011">MAAVEVWGGGVNTWECDRMGHMNVRYYVAKAMDGLAGLAAELGMPRVFAPGAQATLVVREHHIRFLREAHPGSFLFMTGGVLEMGECEARLLLTLFHPNGEPCATFNTVVAHVTAEEGRPFPWPQRIRERAKALQVELEDYAAPRSIRLDPVVSAASLQRAEALNLRRAGRGVFDVRDCDAFGRMRPELFMSKLSDGISQVFGGATSQLVANGAPEGARIGGAALEYRLLYFGWPRAGDRYVLRSGLSDCDERVRRLIHWLLDPETGRPWGVAEAIVISLDLDARKVIKMPPEAQAAIRREAYAELTL</sequence>
<dbReference type="Gene3D" id="3.10.129.10">
    <property type="entry name" value="Hotdog Thioesterase"/>
    <property type="match status" value="2"/>
</dbReference>